<dbReference type="Pfam" id="PF24961">
    <property type="entry name" value="NfeD_membrane"/>
    <property type="match status" value="1"/>
</dbReference>
<dbReference type="CDD" id="cd07021">
    <property type="entry name" value="Clp_protease_NfeD_like"/>
    <property type="match status" value="1"/>
</dbReference>
<dbReference type="Proteomes" id="UP000277811">
    <property type="component" value="Unassembled WGS sequence"/>
</dbReference>
<sequence length="436" mass="46002">MVIMIRKVATLLVTLVVLSLGQMPLSYAAAKGPVIVIHINGEIDQGQVALVNRALSGAKEKGAGTVLVEIDTFGGLVDSAVKIRDMISDSSLDTICYIKNRAWSAGALIALAHKHIAIAPGGSIGAAEPIPATEKTVAALKAEFAATANKTGRNPLVAEAMVDKSLGFPGYAKPGEILALTDYQAVQLSYADLVASDRNTVLSHYGLDKTEQVEYREELADKMAGWFSNPVIKTILLAVIFFTFFAEVKTAGTGVAAMAGLVAMLILFASQWMTGVGGWLEILLFLGGFLLISVELFVPGFGFFGVAGAGCILVSIFLILGGNQAALAILLAGFVIALIAFLLLLKKLPSSRLWKSLVLKDSETTGAGFVSGQNYEAYLGKTGVAVTLLRPAGTVDIEGFYFDAVSEGKYIEPGSRIKVVNVTGNKIVVRLVESNQ</sequence>
<evidence type="ECO:0000259" key="7">
    <source>
        <dbReference type="Pfam" id="PF24961"/>
    </source>
</evidence>
<evidence type="ECO:0000259" key="6">
    <source>
        <dbReference type="Pfam" id="PF01957"/>
    </source>
</evidence>
<evidence type="ECO:0000313" key="9">
    <source>
        <dbReference type="EMBL" id="VBB06090.1"/>
    </source>
</evidence>
<feature type="transmembrane region" description="Helical" evidence="5">
    <location>
        <begin position="226"/>
        <end position="246"/>
    </location>
</feature>
<feature type="transmembrane region" description="Helical" evidence="5">
    <location>
        <begin position="276"/>
        <end position="294"/>
    </location>
</feature>
<dbReference type="Gene3D" id="3.90.226.10">
    <property type="entry name" value="2-enoyl-CoA Hydratase, Chain A, domain 1"/>
    <property type="match status" value="1"/>
</dbReference>
<feature type="domain" description="NfeD1b N-terminal" evidence="8">
    <location>
        <begin position="34"/>
        <end position="211"/>
    </location>
</feature>
<dbReference type="AlphaFoldDB" id="A0A498R5I8"/>
<dbReference type="InterPro" id="IPR029045">
    <property type="entry name" value="ClpP/crotonase-like_dom_sf"/>
</dbReference>
<evidence type="ECO:0000313" key="10">
    <source>
        <dbReference type="Proteomes" id="UP000277811"/>
    </source>
</evidence>
<dbReference type="SUPFAM" id="SSF52096">
    <property type="entry name" value="ClpP/crotonase"/>
    <property type="match status" value="1"/>
</dbReference>
<feature type="transmembrane region" description="Helical" evidence="5">
    <location>
        <begin position="253"/>
        <end position="270"/>
    </location>
</feature>
<dbReference type="SUPFAM" id="SSF141322">
    <property type="entry name" value="NfeD domain-like"/>
    <property type="match status" value="1"/>
</dbReference>
<feature type="transmembrane region" description="Helical" evidence="5">
    <location>
        <begin position="301"/>
        <end position="320"/>
    </location>
</feature>
<dbReference type="PANTHER" id="PTHR33507">
    <property type="entry name" value="INNER MEMBRANE PROTEIN YBBJ"/>
    <property type="match status" value="1"/>
</dbReference>
<protein>
    <submittedName>
        <fullName evidence="9">Uncharacterized protein</fullName>
    </submittedName>
</protein>
<feature type="domain" description="NfeD integral membrane" evidence="7">
    <location>
        <begin position="232"/>
        <end position="345"/>
    </location>
</feature>
<dbReference type="EMBL" id="UPPP01000061">
    <property type="protein sequence ID" value="VBB06090.1"/>
    <property type="molecule type" value="Genomic_DNA"/>
</dbReference>
<evidence type="ECO:0000256" key="4">
    <source>
        <dbReference type="ARBA" id="ARBA00023136"/>
    </source>
</evidence>
<feature type="transmembrane region" description="Helical" evidence="5">
    <location>
        <begin position="326"/>
        <end position="345"/>
    </location>
</feature>
<dbReference type="InterPro" id="IPR012340">
    <property type="entry name" value="NA-bd_OB-fold"/>
</dbReference>
<dbReference type="InterPro" id="IPR052165">
    <property type="entry name" value="Membrane_assoc_protease"/>
</dbReference>
<reference evidence="9 10" key="1">
    <citation type="submission" date="2018-06" db="EMBL/GenBank/DDBJ databases">
        <authorList>
            <person name="Strepis N."/>
        </authorList>
    </citation>
    <scope>NUCLEOTIDE SEQUENCE [LARGE SCALE GENOMIC DNA]</scope>
    <source>
        <strain evidence="9">LUCI</strain>
    </source>
</reference>
<evidence type="ECO:0000256" key="3">
    <source>
        <dbReference type="ARBA" id="ARBA00022989"/>
    </source>
</evidence>
<dbReference type="InterPro" id="IPR056739">
    <property type="entry name" value="NfeD_membrane"/>
</dbReference>
<keyword evidence="2 5" id="KW-0812">Transmembrane</keyword>
<dbReference type="InterPro" id="IPR002810">
    <property type="entry name" value="NfeD-like_C"/>
</dbReference>
<keyword evidence="10" id="KW-1185">Reference proteome</keyword>
<dbReference type="Pfam" id="PF25145">
    <property type="entry name" value="NfeD1b_N"/>
    <property type="match status" value="1"/>
</dbReference>
<evidence type="ECO:0000256" key="1">
    <source>
        <dbReference type="ARBA" id="ARBA00004141"/>
    </source>
</evidence>
<proteinExistence type="predicted"/>
<keyword evidence="3 5" id="KW-1133">Transmembrane helix</keyword>
<dbReference type="Gene3D" id="2.40.50.140">
    <property type="entry name" value="Nucleic acid-binding proteins"/>
    <property type="match status" value="1"/>
</dbReference>
<dbReference type="Pfam" id="PF01957">
    <property type="entry name" value="NfeD"/>
    <property type="match status" value="1"/>
</dbReference>
<gene>
    <name evidence="9" type="ORF">LUCI_1305</name>
</gene>
<dbReference type="InterPro" id="IPR056738">
    <property type="entry name" value="NfeD1b_N"/>
</dbReference>
<dbReference type="PANTHER" id="PTHR33507:SF3">
    <property type="entry name" value="INNER MEMBRANE PROTEIN YBBJ"/>
    <property type="match status" value="1"/>
</dbReference>
<dbReference type="GO" id="GO:0005886">
    <property type="term" value="C:plasma membrane"/>
    <property type="evidence" value="ECO:0007669"/>
    <property type="project" value="TreeGrafter"/>
</dbReference>
<evidence type="ECO:0000259" key="8">
    <source>
        <dbReference type="Pfam" id="PF25145"/>
    </source>
</evidence>
<feature type="domain" description="NfeD-like C-terminal" evidence="6">
    <location>
        <begin position="376"/>
        <end position="430"/>
    </location>
</feature>
<accession>A0A498R5I8</accession>
<keyword evidence="4 5" id="KW-0472">Membrane</keyword>
<name>A0A498R5I8_9FIRM</name>
<evidence type="ECO:0000256" key="5">
    <source>
        <dbReference type="SAM" id="Phobius"/>
    </source>
</evidence>
<organism evidence="9 10">
    <name type="scientific">Lucifera butyrica</name>
    <dbReference type="NCBI Taxonomy" id="1351585"/>
    <lineage>
        <taxon>Bacteria</taxon>
        <taxon>Bacillati</taxon>
        <taxon>Bacillota</taxon>
        <taxon>Negativicutes</taxon>
        <taxon>Veillonellales</taxon>
        <taxon>Veillonellaceae</taxon>
        <taxon>Lucifera</taxon>
    </lineage>
</organism>
<evidence type="ECO:0000256" key="2">
    <source>
        <dbReference type="ARBA" id="ARBA00022692"/>
    </source>
</evidence>
<comment type="subcellular location">
    <subcellularLocation>
        <location evidence="1">Membrane</location>
        <topology evidence="1">Multi-pass membrane protein</topology>
    </subcellularLocation>
</comment>